<comment type="subcellular location">
    <subcellularLocation>
        <location evidence="1">Host cell</location>
    </subcellularLocation>
    <subcellularLocation>
        <location evidence="2">Secreted</location>
    </subcellularLocation>
</comment>
<dbReference type="Pfam" id="PF20147">
    <property type="entry name" value="Crinkler"/>
    <property type="match status" value="1"/>
</dbReference>
<gene>
    <name evidence="5" type="ORF">RclHR1_03570013</name>
</gene>
<name>A0A2Z6RB04_9GLOM</name>
<accession>A0A2Z6RB04</accession>
<feature type="domain" description="Crinkler effector protein N-terminal" evidence="4">
    <location>
        <begin position="4"/>
        <end position="85"/>
    </location>
</feature>
<dbReference type="EMBL" id="BEXD01002857">
    <property type="protein sequence ID" value="GBB99585.1"/>
    <property type="molecule type" value="Genomic_DNA"/>
</dbReference>
<protein>
    <recommendedName>
        <fullName evidence="4">Crinkler effector protein N-terminal domain-containing protein</fullName>
    </recommendedName>
</protein>
<keyword evidence="3" id="KW-0964">Secreted</keyword>
<dbReference type="InterPro" id="IPR009003">
    <property type="entry name" value="Peptidase_S1_PA"/>
</dbReference>
<sequence length="406" mass="45600">MSTLTLNCIVQEPALGDQGHFKINIDTNKNGYDLKKLICENINILDVDTCVWKVEISFSEKENLQPENVEIKDEDSVGDIFKQVENNSYIVVQVCSYPRTTSEEYAEQLGKREIQPVQELKQLAKLMIARKAFLNKLKEEGKNPLAFIGPGLVDNKPAIIVVFPDETVQIRLPATFEEYPVFIRYGVVEPASNPRAYHKIPKHDISTGCSEVENVFTLGAFFQTRDTKKFTLTAGHAVGEGPDTSSCAKVSYKFHGIGESGNLLDYSFCEIEDRGRMSVVDPNKPFGSETVILNYKDSVSNDSESMTYIYKFDRTGFLTKGVVIDEMLTFYTKKFGRVSKVAALLVSSIGGQPFGKLGDSGSAVFDDDGQLWGIYYGFDQLYHFIIPMHLILDDVQTRYKVNFTLI</sequence>
<dbReference type="GO" id="GO:0005576">
    <property type="term" value="C:extracellular region"/>
    <property type="evidence" value="ECO:0007669"/>
    <property type="project" value="UniProtKB-SubCell"/>
</dbReference>
<reference evidence="5 6" key="1">
    <citation type="submission" date="2017-11" db="EMBL/GenBank/DDBJ databases">
        <title>The genome of Rhizophagus clarus HR1 reveals common genetic basis of auxotrophy among arbuscular mycorrhizal fungi.</title>
        <authorList>
            <person name="Kobayashi Y."/>
        </authorList>
    </citation>
    <scope>NUCLEOTIDE SEQUENCE [LARGE SCALE GENOMIC DNA]</scope>
    <source>
        <strain evidence="5 6">HR1</strain>
    </source>
</reference>
<evidence type="ECO:0000313" key="5">
    <source>
        <dbReference type="EMBL" id="GBB99585.1"/>
    </source>
</evidence>
<dbReference type="SUPFAM" id="SSF50494">
    <property type="entry name" value="Trypsin-like serine proteases"/>
    <property type="match status" value="1"/>
</dbReference>
<evidence type="ECO:0000256" key="1">
    <source>
        <dbReference type="ARBA" id="ARBA00004340"/>
    </source>
</evidence>
<comment type="caution">
    <text evidence="5">The sequence shown here is derived from an EMBL/GenBank/DDBJ whole genome shotgun (WGS) entry which is preliminary data.</text>
</comment>
<dbReference type="GO" id="GO:0043657">
    <property type="term" value="C:host cell"/>
    <property type="evidence" value="ECO:0007669"/>
    <property type="project" value="UniProtKB-SubCell"/>
</dbReference>
<organism evidence="5 6">
    <name type="scientific">Rhizophagus clarus</name>
    <dbReference type="NCBI Taxonomy" id="94130"/>
    <lineage>
        <taxon>Eukaryota</taxon>
        <taxon>Fungi</taxon>
        <taxon>Fungi incertae sedis</taxon>
        <taxon>Mucoromycota</taxon>
        <taxon>Glomeromycotina</taxon>
        <taxon>Glomeromycetes</taxon>
        <taxon>Glomerales</taxon>
        <taxon>Glomeraceae</taxon>
        <taxon>Rhizophagus</taxon>
    </lineage>
</organism>
<keyword evidence="6" id="KW-1185">Reference proteome</keyword>
<evidence type="ECO:0000259" key="4">
    <source>
        <dbReference type="Pfam" id="PF20147"/>
    </source>
</evidence>
<dbReference type="Proteomes" id="UP000247702">
    <property type="component" value="Unassembled WGS sequence"/>
</dbReference>
<evidence type="ECO:0000256" key="2">
    <source>
        <dbReference type="ARBA" id="ARBA00004613"/>
    </source>
</evidence>
<dbReference type="InterPro" id="IPR045379">
    <property type="entry name" value="Crinkler_N"/>
</dbReference>
<proteinExistence type="predicted"/>
<evidence type="ECO:0000313" key="6">
    <source>
        <dbReference type="Proteomes" id="UP000247702"/>
    </source>
</evidence>
<evidence type="ECO:0000256" key="3">
    <source>
        <dbReference type="ARBA" id="ARBA00022525"/>
    </source>
</evidence>
<dbReference type="AlphaFoldDB" id="A0A2Z6RB04"/>